<name>A0A066YYN8_9ACTN</name>
<dbReference type="HOGENOM" id="CLU_372467_0_0_11"/>
<feature type="compositionally biased region" description="Low complexity" evidence="1">
    <location>
        <begin position="461"/>
        <end position="479"/>
    </location>
</feature>
<feature type="compositionally biased region" description="Low complexity" evidence="1">
    <location>
        <begin position="376"/>
        <end position="400"/>
    </location>
</feature>
<feature type="compositionally biased region" description="Gly residues" evidence="1">
    <location>
        <begin position="514"/>
        <end position="541"/>
    </location>
</feature>
<feature type="region of interest" description="Disordered" evidence="1">
    <location>
        <begin position="328"/>
        <end position="441"/>
    </location>
</feature>
<protein>
    <recommendedName>
        <fullName evidence="2">Xylose isomerase-like TIM barrel domain-containing protein</fullName>
    </recommendedName>
</protein>
<dbReference type="SUPFAM" id="SSF51658">
    <property type="entry name" value="Xylose isomerase-like"/>
    <property type="match status" value="1"/>
</dbReference>
<proteinExistence type="predicted"/>
<keyword evidence="4" id="KW-1185">Reference proteome</keyword>
<evidence type="ECO:0000313" key="3">
    <source>
        <dbReference type="EMBL" id="KDN86648.1"/>
    </source>
</evidence>
<comment type="caution">
    <text evidence="3">The sequence shown here is derived from an EMBL/GenBank/DDBJ whole genome shotgun (WGS) entry which is preliminary data.</text>
</comment>
<dbReference type="Gene3D" id="3.20.20.150">
    <property type="entry name" value="Divalent-metal-dependent TIM barrel enzymes"/>
    <property type="match status" value="1"/>
</dbReference>
<dbReference type="Pfam" id="PF01261">
    <property type="entry name" value="AP_endonuc_2"/>
    <property type="match status" value="1"/>
</dbReference>
<evidence type="ECO:0000256" key="1">
    <source>
        <dbReference type="SAM" id="MobiDB-lite"/>
    </source>
</evidence>
<dbReference type="EMBL" id="JNBY01000062">
    <property type="protein sequence ID" value="KDN86648.1"/>
    <property type="molecule type" value="Genomic_DNA"/>
</dbReference>
<evidence type="ECO:0000313" key="4">
    <source>
        <dbReference type="Proteomes" id="UP000027178"/>
    </source>
</evidence>
<feature type="compositionally biased region" description="Basic and acidic residues" evidence="1">
    <location>
        <begin position="567"/>
        <end position="576"/>
    </location>
</feature>
<dbReference type="InterPro" id="IPR036237">
    <property type="entry name" value="Xyl_isomerase-like_sf"/>
</dbReference>
<organism evidence="3 4">
    <name type="scientific">Kitasatospora cheerisanensis KCTC 2395</name>
    <dbReference type="NCBI Taxonomy" id="1348663"/>
    <lineage>
        <taxon>Bacteria</taxon>
        <taxon>Bacillati</taxon>
        <taxon>Actinomycetota</taxon>
        <taxon>Actinomycetes</taxon>
        <taxon>Kitasatosporales</taxon>
        <taxon>Streptomycetaceae</taxon>
        <taxon>Kitasatospora</taxon>
    </lineage>
</organism>
<feature type="compositionally biased region" description="Basic residues" evidence="1">
    <location>
        <begin position="584"/>
        <end position="599"/>
    </location>
</feature>
<dbReference type="AlphaFoldDB" id="A0A066YYN8"/>
<dbReference type="InterPro" id="IPR013022">
    <property type="entry name" value="Xyl_isomerase-like_TIM-brl"/>
</dbReference>
<feature type="compositionally biased region" description="Low complexity" evidence="1">
    <location>
        <begin position="707"/>
        <end position="728"/>
    </location>
</feature>
<dbReference type="eggNOG" id="COG1082">
    <property type="taxonomic scope" value="Bacteria"/>
</dbReference>
<reference evidence="3 4" key="1">
    <citation type="submission" date="2014-05" db="EMBL/GenBank/DDBJ databases">
        <title>Draft Genome Sequence of Kitasatospora cheerisanensis KCTC 2395.</title>
        <authorList>
            <person name="Nam D.H."/>
        </authorList>
    </citation>
    <scope>NUCLEOTIDE SEQUENCE [LARGE SCALE GENOMIC DNA]</scope>
    <source>
        <strain evidence="3 4">KCTC 2395</strain>
    </source>
</reference>
<feature type="compositionally biased region" description="Basic and acidic residues" evidence="1">
    <location>
        <begin position="349"/>
        <end position="360"/>
    </location>
</feature>
<feature type="compositionally biased region" description="Basic residues" evidence="1">
    <location>
        <begin position="543"/>
        <end position="552"/>
    </location>
</feature>
<dbReference type="PANTHER" id="PTHR12110">
    <property type="entry name" value="HYDROXYPYRUVATE ISOMERASE"/>
    <property type="match status" value="1"/>
</dbReference>
<dbReference type="InterPro" id="IPR050312">
    <property type="entry name" value="IolE/XylAMocC-like"/>
</dbReference>
<dbReference type="Proteomes" id="UP000027178">
    <property type="component" value="Unassembled WGS sequence"/>
</dbReference>
<sequence>MTAAVPQTAGTGEPAAAASSAPGPGPAPAAVPAPAPALAPAPTRLPRPTIGYGGIGDEAAPDLPGQLAALDELGWRELELRTVDGSWIADLPLDRVARIAETIAARGVRVTGLASRIGNWAGRITDDFAPDLAELAALTARAALLGTDRIRVMSYPNAGLPEADWRRQALDRLTRLADLADREGLTLLHENCSGWAGTSAARQLDLMASVDSPALRLLFDAGNGVPHGYDGHLMLRQIADHVAHVHIKDAVGGGDRTTYVLPGDGAARLGESLRFLVERGWSGGWSLEPHLVTRPHQGLAADGADGSGFVAAGRALTALVEREVLPAAPGWRPVPGGLDRPAAPARRALPHERRRGDGTHRRQQGPARCRRRPSRRAPGCPTHAGRPGVAARPAAPADRGTVGDRPRGAAPTAARGAHRVLPGSGGDRPVGGPSRCTDCRRTRLPKHAADYPSLHERLWLPGRPAEPGAAPRPVAAPAGDGDVQRAPGHGGGPGAGRVRRAAVHRAGGDRRQGSRGGAAGGDPGGGHGGTPAGRVGRGAGAGRVRRRGRRDGRVRYPSAGRGGVRGGAERVLRADRSAVPAPVHGRRHRPAPGARRGRDRRLPGRGPQRERAARLPRPVPGKGVGQCGSSARSGVRGGPEHRAAAQPGVRRGRVAAQPALPGCRFGPSHGGGGGGGGRRRARRVPAGVRRAAGVRPDGRRLHADHPAGLAEARAAGAGQPAPGVRGAADAGRRHPASAGRGTGVHL</sequence>
<evidence type="ECO:0000259" key="2">
    <source>
        <dbReference type="Pfam" id="PF01261"/>
    </source>
</evidence>
<accession>A0A066YYN8</accession>
<gene>
    <name evidence="3" type="ORF">KCH_15910</name>
</gene>
<feature type="region of interest" description="Disordered" evidence="1">
    <location>
        <begin position="458"/>
        <end position="692"/>
    </location>
</feature>
<feature type="domain" description="Xylose isomerase-like TIM barrel" evidence="2">
    <location>
        <begin position="68"/>
        <end position="293"/>
    </location>
</feature>
<dbReference type="PANTHER" id="PTHR12110:SF53">
    <property type="entry name" value="BLR5974 PROTEIN"/>
    <property type="match status" value="1"/>
</dbReference>
<feature type="compositionally biased region" description="Pro residues" evidence="1">
    <location>
        <begin position="23"/>
        <end position="45"/>
    </location>
</feature>
<feature type="region of interest" description="Disordered" evidence="1">
    <location>
        <begin position="1"/>
        <end position="57"/>
    </location>
</feature>
<feature type="region of interest" description="Disordered" evidence="1">
    <location>
        <begin position="707"/>
        <end position="746"/>
    </location>
</feature>